<evidence type="ECO:0000256" key="4">
    <source>
        <dbReference type="ARBA" id="ARBA00022475"/>
    </source>
</evidence>
<dbReference type="OrthoDB" id="10023629at2759"/>
<dbReference type="GO" id="GO:0006816">
    <property type="term" value="P:calcium ion transport"/>
    <property type="evidence" value="ECO:0007669"/>
    <property type="project" value="TreeGrafter"/>
</dbReference>
<dbReference type="GO" id="GO:0009986">
    <property type="term" value="C:cell surface"/>
    <property type="evidence" value="ECO:0007669"/>
    <property type="project" value="TreeGrafter"/>
</dbReference>
<evidence type="ECO:0000256" key="7">
    <source>
        <dbReference type="ARBA" id="ARBA00022989"/>
    </source>
</evidence>
<evidence type="ECO:0000313" key="13">
    <source>
        <dbReference type="Proteomes" id="UP000838412"/>
    </source>
</evidence>
<dbReference type="InterPro" id="IPR006985">
    <property type="entry name" value="RAMP"/>
</dbReference>
<dbReference type="InterPro" id="IPR038126">
    <property type="entry name" value="RAMP_sf"/>
</dbReference>
<dbReference type="GO" id="GO:0006886">
    <property type="term" value="P:intracellular protein transport"/>
    <property type="evidence" value="ECO:0007669"/>
    <property type="project" value="InterPro"/>
</dbReference>
<keyword evidence="10" id="KW-0675">Receptor</keyword>
<dbReference type="GO" id="GO:0007186">
    <property type="term" value="P:G protein-coupled receptor signaling pathway"/>
    <property type="evidence" value="ECO:0007669"/>
    <property type="project" value="TreeGrafter"/>
</dbReference>
<evidence type="ECO:0000256" key="9">
    <source>
        <dbReference type="ARBA" id="ARBA00023157"/>
    </source>
</evidence>
<feature type="transmembrane region" description="Helical" evidence="11">
    <location>
        <begin position="231"/>
        <end position="253"/>
    </location>
</feature>
<evidence type="ECO:0000256" key="2">
    <source>
        <dbReference type="ARBA" id="ARBA00007087"/>
    </source>
</evidence>
<comment type="subcellular location">
    <subcellularLocation>
        <location evidence="1">Cell membrane</location>
        <topology evidence="1">Single-pass type I membrane protein</topology>
    </subcellularLocation>
</comment>
<keyword evidence="9" id="KW-1015">Disulfide bond</keyword>
<dbReference type="Gene3D" id="1.10.150.510">
    <property type="entry name" value="Receptor activity modifying family"/>
    <property type="match status" value="1"/>
</dbReference>
<comment type="similarity">
    <text evidence="2">Belongs to the RAMP family.</text>
</comment>
<keyword evidence="4" id="KW-1003">Cell membrane</keyword>
<organism evidence="12 13">
    <name type="scientific">Branchiostoma lanceolatum</name>
    <name type="common">Common lancelet</name>
    <name type="synonym">Amphioxus lanceolatum</name>
    <dbReference type="NCBI Taxonomy" id="7740"/>
    <lineage>
        <taxon>Eukaryota</taxon>
        <taxon>Metazoa</taxon>
        <taxon>Chordata</taxon>
        <taxon>Cephalochordata</taxon>
        <taxon>Leptocardii</taxon>
        <taxon>Amphioxiformes</taxon>
        <taxon>Branchiostomatidae</taxon>
        <taxon>Branchiostoma</taxon>
    </lineage>
</organism>
<dbReference type="Pfam" id="PF04901">
    <property type="entry name" value="RAMP"/>
    <property type="match status" value="1"/>
</dbReference>
<evidence type="ECO:0000256" key="8">
    <source>
        <dbReference type="ARBA" id="ARBA00023136"/>
    </source>
</evidence>
<dbReference type="PANTHER" id="PTHR14076">
    <property type="entry name" value="RECEPTOR ACTIVITY MODIFYING PROTEIN RAMP"/>
    <property type="match status" value="1"/>
</dbReference>
<reference evidence="12" key="1">
    <citation type="submission" date="2022-01" db="EMBL/GenBank/DDBJ databases">
        <authorList>
            <person name="Braso-Vives M."/>
        </authorList>
    </citation>
    <scope>NUCLEOTIDE SEQUENCE</scope>
</reference>
<keyword evidence="7 11" id="KW-1133">Transmembrane helix</keyword>
<evidence type="ECO:0000256" key="11">
    <source>
        <dbReference type="SAM" id="Phobius"/>
    </source>
</evidence>
<dbReference type="AlphaFoldDB" id="A0A8J9W333"/>
<proteinExistence type="inferred from homology"/>
<name>A0A8J9W333_BRALA</name>
<dbReference type="GO" id="GO:0031623">
    <property type="term" value="P:receptor internalization"/>
    <property type="evidence" value="ECO:0007669"/>
    <property type="project" value="TreeGrafter"/>
</dbReference>
<evidence type="ECO:0000256" key="10">
    <source>
        <dbReference type="ARBA" id="ARBA00023170"/>
    </source>
</evidence>
<dbReference type="GO" id="GO:0008277">
    <property type="term" value="P:regulation of G protein-coupled receptor signaling pathway"/>
    <property type="evidence" value="ECO:0007669"/>
    <property type="project" value="InterPro"/>
</dbReference>
<accession>A0A8J9W333</accession>
<dbReference type="GO" id="GO:0072659">
    <property type="term" value="P:protein localization to plasma membrane"/>
    <property type="evidence" value="ECO:0007669"/>
    <property type="project" value="TreeGrafter"/>
</dbReference>
<dbReference type="GO" id="GO:0015026">
    <property type="term" value="F:coreceptor activity"/>
    <property type="evidence" value="ECO:0007669"/>
    <property type="project" value="InterPro"/>
</dbReference>
<evidence type="ECO:0000313" key="12">
    <source>
        <dbReference type="EMBL" id="CAH1238620.1"/>
    </source>
</evidence>
<keyword evidence="8 11" id="KW-0472">Membrane</keyword>
<keyword evidence="3" id="KW-0813">Transport</keyword>
<keyword evidence="6" id="KW-0732">Signal</keyword>
<dbReference type="GO" id="GO:0032870">
    <property type="term" value="P:cellular response to hormone stimulus"/>
    <property type="evidence" value="ECO:0007669"/>
    <property type="project" value="TreeGrafter"/>
</dbReference>
<keyword evidence="13" id="KW-1185">Reference proteome</keyword>
<sequence>MASNSTEHVGSDAKYVSIKVKKGGNVVVDWYALDVGQGELTFAQLYERLVAASEFQPYNFKQVLSRSATVHFFCNNEKIGRGIEVYSDLQSISMRIASHRRTALLGLLWITMVEAIGDVVTVEEMSSAVEAAEAWRECPDVETYNAYMTPCVITFANDVSQLGNETRCVWPDPSLTALWPYQRLTECATLVGQLTDCRDAVVLSRVMLAIHRLFYVGCPRPPEHMLEAPPHIIACFVTLTTTMTIAVAIMLSLSRNPPIKIRRT</sequence>
<protein>
    <submittedName>
        <fullName evidence="12">Hypp5604 protein</fullName>
    </submittedName>
</protein>
<dbReference type="GO" id="GO:0005886">
    <property type="term" value="C:plasma membrane"/>
    <property type="evidence" value="ECO:0007669"/>
    <property type="project" value="UniProtKB-SubCell"/>
</dbReference>
<dbReference type="Proteomes" id="UP000838412">
    <property type="component" value="Chromosome 10"/>
</dbReference>
<dbReference type="EMBL" id="OV696695">
    <property type="protein sequence ID" value="CAH1238620.1"/>
    <property type="molecule type" value="Genomic_DNA"/>
</dbReference>
<keyword evidence="5 11" id="KW-0812">Transmembrane</keyword>
<evidence type="ECO:0000256" key="1">
    <source>
        <dbReference type="ARBA" id="ARBA00004251"/>
    </source>
</evidence>
<evidence type="ECO:0000256" key="6">
    <source>
        <dbReference type="ARBA" id="ARBA00022729"/>
    </source>
</evidence>
<gene>
    <name evidence="12" type="primary">Hypp5604</name>
    <name evidence="12" type="ORF">BLAG_LOCUS3137</name>
</gene>
<dbReference type="GO" id="GO:0043235">
    <property type="term" value="C:receptor complex"/>
    <property type="evidence" value="ECO:0007669"/>
    <property type="project" value="TreeGrafter"/>
</dbReference>
<evidence type="ECO:0000256" key="3">
    <source>
        <dbReference type="ARBA" id="ARBA00022448"/>
    </source>
</evidence>
<evidence type="ECO:0000256" key="5">
    <source>
        <dbReference type="ARBA" id="ARBA00022692"/>
    </source>
</evidence>
<dbReference type="PANTHER" id="PTHR14076:SF7">
    <property type="entry name" value="RECEPTOR ACTIVITY-MODIFYING PROTEIN 1-LIKE"/>
    <property type="match status" value="1"/>
</dbReference>